<evidence type="ECO:0000313" key="3">
    <source>
        <dbReference type="EMBL" id="TSE19480.1"/>
    </source>
</evidence>
<dbReference type="InterPro" id="IPR000835">
    <property type="entry name" value="HTH_MarR-typ"/>
</dbReference>
<evidence type="ECO:0000259" key="2">
    <source>
        <dbReference type="PROSITE" id="PS50995"/>
    </source>
</evidence>
<evidence type="ECO:0000313" key="4">
    <source>
        <dbReference type="Proteomes" id="UP000315736"/>
    </source>
</evidence>
<protein>
    <submittedName>
        <fullName evidence="3">HTH-type transcriptional repressor NicR</fullName>
    </submittedName>
</protein>
<dbReference type="InterPro" id="IPR036388">
    <property type="entry name" value="WH-like_DNA-bd_sf"/>
</dbReference>
<sequence>MAAEAPHIDLNAQPGHAIRRLHQIAVGIFLQETAAHGITPVQYAALQAVHNEPGLDQRSLAGRIAQDTSTTAGVVERLQARGWLRREPDPADRRVRRLTLTEAGRALLAQVVPDMQRAQARILAPLDAAEQVQFMALLQRLVQHNNAHSRAPAEPRRRGGAAARVRQSRP</sequence>
<dbReference type="EMBL" id="VJNB01000007">
    <property type="protein sequence ID" value="TSE19480.1"/>
    <property type="molecule type" value="Genomic_DNA"/>
</dbReference>
<reference evidence="3 4" key="1">
    <citation type="submission" date="2019-07" db="EMBL/GenBank/DDBJ databases">
        <title>Tepidimonas alkaliphilus YIM 72238 draft genome.</title>
        <authorList>
            <person name="Da Costa M.S."/>
            <person name="Froufe H.J.C."/>
            <person name="Egas C."/>
            <person name="Albuquerque L."/>
        </authorList>
    </citation>
    <scope>NUCLEOTIDE SEQUENCE [LARGE SCALE GENOMIC DNA]</scope>
    <source>
        <strain evidence="3 4">YIM 72238</strain>
    </source>
</reference>
<organism evidence="3 4">
    <name type="scientific">Tepidimonas alkaliphilus</name>
    <dbReference type="NCBI Taxonomy" id="2588942"/>
    <lineage>
        <taxon>Bacteria</taxon>
        <taxon>Pseudomonadati</taxon>
        <taxon>Pseudomonadota</taxon>
        <taxon>Betaproteobacteria</taxon>
        <taxon>Burkholderiales</taxon>
        <taxon>Tepidimonas</taxon>
    </lineage>
</organism>
<accession>A0A554W7E8</accession>
<name>A0A554W7E8_9BURK</name>
<feature type="region of interest" description="Disordered" evidence="1">
    <location>
        <begin position="146"/>
        <end position="170"/>
    </location>
</feature>
<keyword evidence="4" id="KW-1185">Reference proteome</keyword>
<dbReference type="InterPro" id="IPR036390">
    <property type="entry name" value="WH_DNA-bd_sf"/>
</dbReference>
<evidence type="ECO:0000256" key="1">
    <source>
        <dbReference type="SAM" id="MobiDB-lite"/>
    </source>
</evidence>
<dbReference type="SUPFAM" id="SSF46785">
    <property type="entry name" value="Winged helix' DNA-binding domain"/>
    <property type="match status" value="1"/>
</dbReference>
<dbReference type="OrthoDB" id="4549026at2"/>
<dbReference type="Gene3D" id="1.10.10.10">
    <property type="entry name" value="Winged helix-like DNA-binding domain superfamily/Winged helix DNA-binding domain"/>
    <property type="match status" value="1"/>
</dbReference>
<dbReference type="Pfam" id="PF12802">
    <property type="entry name" value="MarR_2"/>
    <property type="match status" value="1"/>
</dbReference>
<gene>
    <name evidence="3" type="primary">nicR</name>
    <name evidence="3" type="ORF">Talka_01569</name>
</gene>
<feature type="domain" description="HTH marR-type" evidence="2">
    <location>
        <begin position="1"/>
        <end position="143"/>
    </location>
</feature>
<dbReference type="SMART" id="SM00347">
    <property type="entry name" value="HTH_MARR"/>
    <property type="match status" value="1"/>
</dbReference>
<dbReference type="PRINTS" id="PR00598">
    <property type="entry name" value="HTHMARR"/>
</dbReference>
<dbReference type="InterPro" id="IPR039422">
    <property type="entry name" value="MarR/SlyA-like"/>
</dbReference>
<dbReference type="GO" id="GO:0006950">
    <property type="term" value="P:response to stress"/>
    <property type="evidence" value="ECO:0007669"/>
    <property type="project" value="TreeGrafter"/>
</dbReference>
<comment type="caution">
    <text evidence="3">The sequence shown here is derived from an EMBL/GenBank/DDBJ whole genome shotgun (WGS) entry which is preliminary data.</text>
</comment>
<proteinExistence type="predicted"/>
<dbReference type="AlphaFoldDB" id="A0A554W7E8"/>
<dbReference type="Proteomes" id="UP000315736">
    <property type="component" value="Unassembled WGS sequence"/>
</dbReference>
<dbReference type="PROSITE" id="PS50995">
    <property type="entry name" value="HTH_MARR_2"/>
    <property type="match status" value="1"/>
</dbReference>
<dbReference type="PANTHER" id="PTHR33164">
    <property type="entry name" value="TRANSCRIPTIONAL REGULATOR, MARR FAMILY"/>
    <property type="match status" value="1"/>
</dbReference>
<dbReference type="GO" id="GO:0003700">
    <property type="term" value="F:DNA-binding transcription factor activity"/>
    <property type="evidence" value="ECO:0007669"/>
    <property type="project" value="InterPro"/>
</dbReference>
<dbReference type="PANTHER" id="PTHR33164:SF95">
    <property type="entry name" value="TRANSCRIPTIONAL REGULATOR"/>
    <property type="match status" value="1"/>
</dbReference>